<dbReference type="Pfam" id="PF00990">
    <property type="entry name" value="GGDEF"/>
    <property type="match status" value="1"/>
</dbReference>
<dbReference type="InterPro" id="IPR029787">
    <property type="entry name" value="Nucleotide_cyclase"/>
</dbReference>
<dbReference type="SMART" id="SM00052">
    <property type="entry name" value="EAL"/>
    <property type="match status" value="1"/>
</dbReference>
<sequence>MTYNMDFLFVAMILLVLVLWHYYSQRRPDNLNNRAFLIFVVLGSLDVLAEILSTYYIISTKGSFGIGAVLTTTVFYVFQALIPYVFICYICTLRENHTVSWKCLALCGVPTLILLGIILTNPFTGLLFSFDAYRGYVKGSWYMLMYASALFHILAAFIMVLAWKKKLDRQKIRTLREIVVLTAGGVLIQSRCQWLLMTGFGLSLAILTLFFTINNPYTNSDSMTGLYDKPCLIRKMDEMIRSGRQFHLIMVDVYQLSHINKVAGIRGGDRLLQELAERMQLLAGARAFRTAGKHFVLLAISLEEYERFLKTLKGLFEKDMTLGDEEQWIKCPAILSGIVNAEKLEDGNMVLSYAEYLESLSLKMGSSEVVQNDAHTKKSFLYNKQVENFLYTAIEEDLFQVYYQPVYSTRNKQFVTLEALSRLKHPELGWIAPDIFIRIAEDNCLIDRISDLQFYRICRFLKEHSDLMKQIRNVKINLSPLDLMRKDCSGHFIRIMDEFGLPHEWVQFEITETVATEYNTGLCRVVEDFLKDGIGLCLDDFGSGYANLNTVMQLPFSVIKLDRSLLFHICTDERAASFYQSVVSTFQHMGYRIISEGVETESEMELLSSWGVDMIQGYYFSRPLPPEELLKLLG</sequence>
<evidence type="ECO:0000256" key="1">
    <source>
        <dbReference type="SAM" id="Phobius"/>
    </source>
</evidence>
<dbReference type="InterPro" id="IPR050706">
    <property type="entry name" value="Cyclic-di-GMP_PDE-like"/>
</dbReference>
<name>A0ABV1FFU3_9FIRM</name>
<dbReference type="SUPFAM" id="SSF141868">
    <property type="entry name" value="EAL domain-like"/>
    <property type="match status" value="1"/>
</dbReference>
<dbReference type="Pfam" id="PF00563">
    <property type="entry name" value="EAL"/>
    <property type="match status" value="1"/>
</dbReference>
<evidence type="ECO:0000259" key="3">
    <source>
        <dbReference type="PROSITE" id="PS50887"/>
    </source>
</evidence>
<keyword evidence="1" id="KW-0812">Transmembrane</keyword>
<evidence type="ECO:0000259" key="2">
    <source>
        <dbReference type="PROSITE" id="PS50883"/>
    </source>
</evidence>
<evidence type="ECO:0000313" key="5">
    <source>
        <dbReference type="Proteomes" id="UP001438008"/>
    </source>
</evidence>
<dbReference type="InterPro" id="IPR000160">
    <property type="entry name" value="GGDEF_dom"/>
</dbReference>
<dbReference type="InterPro" id="IPR043128">
    <property type="entry name" value="Rev_trsase/Diguanyl_cyclase"/>
</dbReference>
<dbReference type="EMBL" id="JBBMFE010000002">
    <property type="protein sequence ID" value="MEQ2471383.1"/>
    <property type="molecule type" value="Genomic_DNA"/>
</dbReference>
<reference evidence="4 5" key="1">
    <citation type="submission" date="2024-03" db="EMBL/GenBank/DDBJ databases">
        <title>Human intestinal bacterial collection.</title>
        <authorList>
            <person name="Pauvert C."/>
            <person name="Hitch T.C.A."/>
            <person name="Clavel T."/>
        </authorList>
    </citation>
    <scope>NUCLEOTIDE SEQUENCE [LARGE SCALE GENOMIC DNA]</scope>
    <source>
        <strain evidence="4 5">CLA-AA-H132</strain>
    </source>
</reference>
<feature type="transmembrane region" description="Helical" evidence="1">
    <location>
        <begin position="194"/>
        <end position="213"/>
    </location>
</feature>
<protein>
    <submittedName>
        <fullName evidence="4">EAL domain-containing protein</fullName>
    </submittedName>
</protein>
<keyword evidence="5" id="KW-1185">Reference proteome</keyword>
<keyword evidence="1" id="KW-0472">Membrane</keyword>
<feature type="transmembrane region" description="Helical" evidence="1">
    <location>
        <begin position="6"/>
        <end position="23"/>
    </location>
</feature>
<dbReference type="Gene3D" id="3.30.70.270">
    <property type="match status" value="1"/>
</dbReference>
<dbReference type="Proteomes" id="UP001438008">
    <property type="component" value="Unassembled WGS sequence"/>
</dbReference>
<dbReference type="PROSITE" id="PS50887">
    <property type="entry name" value="GGDEF"/>
    <property type="match status" value="1"/>
</dbReference>
<feature type="transmembrane region" description="Helical" evidence="1">
    <location>
        <begin position="143"/>
        <end position="163"/>
    </location>
</feature>
<dbReference type="InterPro" id="IPR035919">
    <property type="entry name" value="EAL_sf"/>
</dbReference>
<dbReference type="SUPFAM" id="SSF55073">
    <property type="entry name" value="Nucleotide cyclase"/>
    <property type="match status" value="1"/>
</dbReference>
<evidence type="ECO:0000313" key="4">
    <source>
        <dbReference type="EMBL" id="MEQ2471383.1"/>
    </source>
</evidence>
<dbReference type="PROSITE" id="PS50883">
    <property type="entry name" value="EAL"/>
    <property type="match status" value="1"/>
</dbReference>
<dbReference type="PANTHER" id="PTHR33121">
    <property type="entry name" value="CYCLIC DI-GMP PHOSPHODIESTERASE PDEF"/>
    <property type="match status" value="1"/>
</dbReference>
<feature type="domain" description="GGDEF" evidence="3">
    <location>
        <begin position="244"/>
        <end position="374"/>
    </location>
</feature>
<feature type="domain" description="EAL" evidence="2">
    <location>
        <begin position="383"/>
        <end position="634"/>
    </location>
</feature>
<feature type="transmembrane region" description="Helical" evidence="1">
    <location>
        <begin position="35"/>
        <end position="58"/>
    </location>
</feature>
<feature type="transmembrane region" description="Helical" evidence="1">
    <location>
        <begin position="103"/>
        <end position="123"/>
    </location>
</feature>
<gene>
    <name evidence="4" type="ORF">WMO29_02545</name>
</gene>
<keyword evidence="1" id="KW-1133">Transmembrane helix</keyword>
<proteinExistence type="predicted"/>
<accession>A0ABV1FFU3</accession>
<feature type="transmembrane region" description="Helical" evidence="1">
    <location>
        <begin position="64"/>
        <end position="91"/>
    </location>
</feature>
<dbReference type="Gene3D" id="3.20.20.450">
    <property type="entry name" value="EAL domain"/>
    <property type="match status" value="1"/>
</dbReference>
<comment type="caution">
    <text evidence="4">The sequence shown here is derived from an EMBL/GenBank/DDBJ whole genome shotgun (WGS) entry which is preliminary data.</text>
</comment>
<dbReference type="CDD" id="cd01948">
    <property type="entry name" value="EAL"/>
    <property type="match status" value="1"/>
</dbReference>
<dbReference type="PANTHER" id="PTHR33121:SF79">
    <property type="entry name" value="CYCLIC DI-GMP PHOSPHODIESTERASE PDED-RELATED"/>
    <property type="match status" value="1"/>
</dbReference>
<dbReference type="RefSeq" id="WP_349163622.1">
    <property type="nucleotide sequence ID" value="NZ_JBBMFE010000002.1"/>
</dbReference>
<organism evidence="4 5">
    <name type="scientific">Laedolimicola intestinihominis</name>
    <dbReference type="NCBI Taxonomy" id="3133166"/>
    <lineage>
        <taxon>Bacteria</taxon>
        <taxon>Bacillati</taxon>
        <taxon>Bacillota</taxon>
        <taxon>Clostridia</taxon>
        <taxon>Lachnospirales</taxon>
        <taxon>Lachnospiraceae</taxon>
        <taxon>Laedolimicola</taxon>
    </lineage>
</organism>
<dbReference type="InterPro" id="IPR001633">
    <property type="entry name" value="EAL_dom"/>
</dbReference>